<feature type="compositionally biased region" description="Basic residues" evidence="8">
    <location>
        <begin position="596"/>
        <end position="607"/>
    </location>
</feature>
<accession>A0A6J8CZR1</accession>
<keyword evidence="4 7" id="KW-0863">Zinc-finger</keyword>
<feature type="domain" description="C2H2-type" evidence="9">
    <location>
        <begin position="845"/>
        <end position="872"/>
    </location>
</feature>
<dbReference type="Pfam" id="PF21549">
    <property type="entry name" value="PRDM2_PR"/>
    <property type="match status" value="1"/>
</dbReference>
<organism evidence="11 12">
    <name type="scientific">Mytilus coruscus</name>
    <name type="common">Sea mussel</name>
    <dbReference type="NCBI Taxonomy" id="42192"/>
    <lineage>
        <taxon>Eukaryota</taxon>
        <taxon>Metazoa</taxon>
        <taxon>Spiralia</taxon>
        <taxon>Lophotrochozoa</taxon>
        <taxon>Mollusca</taxon>
        <taxon>Bivalvia</taxon>
        <taxon>Autobranchia</taxon>
        <taxon>Pteriomorphia</taxon>
        <taxon>Mytilida</taxon>
        <taxon>Mytiloidea</taxon>
        <taxon>Mytilidae</taxon>
        <taxon>Mytilinae</taxon>
        <taxon>Mytilus</taxon>
    </lineage>
</organism>
<keyword evidence="3" id="KW-0677">Repeat</keyword>
<dbReference type="GO" id="GO:0000978">
    <property type="term" value="F:RNA polymerase II cis-regulatory region sequence-specific DNA binding"/>
    <property type="evidence" value="ECO:0007669"/>
    <property type="project" value="TreeGrafter"/>
</dbReference>
<dbReference type="SUPFAM" id="SSF57667">
    <property type="entry name" value="beta-beta-alpha zinc fingers"/>
    <property type="match status" value="4"/>
</dbReference>
<dbReference type="SMART" id="SM00355">
    <property type="entry name" value="ZnF_C2H2"/>
    <property type="match status" value="7"/>
</dbReference>
<dbReference type="InterPro" id="IPR013087">
    <property type="entry name" value="Znf_C2H2_type"/>
</dbReference>
<dbReference type="Gene3D" id="2.170.270.10">
    <property type="entry name" value="SET domain"/>
    <property type="match status" value="2"/>
</dbReference>
<feature type="domain" description="C2H2-type" evidence="9">
    <location>
        <begin position="750"/>
        <end position="777"/>
    </location>
</feature>
<reference evidence="11 12" key="1">
    <citation type="submission" date="2020-06" db="EMBL/GenBank/DDBJ databases">
        <authorList>
            <person name="Li R."/>
            <person name="Bekaert M."/>
        </authorList>
    </citation>
    <scope>NUCLEOTIDE SEQUENCE [LARGE SCALE GENOMIC DNA]</scope>
    <source>
        <strain evidence="12">wild</strain>
    </source>
</reference>
<feature type="domain" description="C2H2-type" evidence="9">
    <location>
        <begin position="779"/>
        <end position="806"/>
    </location>
</feature>
<evidence type="ECO:0000256" key="3">
    <source>
        <dbReference type="ARBA" id="ARBA00022737"/>
    </source>
</evidence>
<dbReference type="PANTHER" id="PTHR24388:SF54">
    <property type="entry name" value="PROTEIN ESCARGOT"/>
    <property type="match status" value="1"/>
</dbReference>
<dbReference type="InterPro" id="IPR001214">
    <property type="entry name" value="SET_dom"/>
</dbReference>
<feature type="domain" description="C2H2-type" evidence="9">
    <location>
        <begin position="692"/>
        <end position="719"/>
    </location>
</feature>
<feature type="compositionally biased region" description="Basic residues" evidence="8">
    <location>
        <begin position="552"/>
        <end position="572"/>
    </location>
</feature>
<feature type="compositionally biased region" description="Basic and acidic residues" evidence="8">
    <location>
        <begin position="376"/>
        <end position="395"/>
    </location>
</feature>
<feature type="region of interest" description="Disordered" evidence="8">
    <location>
        <begin position="888"/>
        <end position="917"/>
    </location>
</feature>
<dbReference type="Proteomes" id="UP000507470">
    <property type="component" value="Unassembled WGS sequence"/>
</dbReference>
<feature type="region of interest" description="Disordered" evidence="8">
    <location>
        <begin position="662"/>
        <end position="692"/>
    </location>
</feature>
<evidence type="ECO:0000256" key="2">
    <source>
        <dbReference type="ARBA" id="ARBA00022723"/>
    </source>
</evidence>
<keyword evidence="5" id="KW-0862">Zinc</keyword>
<dbReference type="OrthoDB" id="3533395at2759"/>
<feature type="region of interest" description="Disordered" evidence="8">
    <location>
        <begin position="309"/>
        <end position="328"/>
    </location>
</feature>
<evidence type="ECO:0000313" key="11">
    <source>
        <dbReference type="EMBL" id="CAC5401059.1"/>
    </source>
</evidence>
<evidence type="ECO:0000256" key="6">
    <source>
        <dbReference type="ARBA" id="ARBA00023242"/>
    </source>
</evidence>
<dbReference type="PROSITE" id="PS00028">
    <property type="entry name" value="ZINC_FINGER_C2H2_1"/>
    <property type="match status" value="6"/>
</dbReference>
<proteinExistence type="predicted"/>
<dbReference type="GO" id="GO:0008270">
    <property type="term" value="F:zinc ion binding"/>
    <property type="evidence" value="ECO:0007669"/>
    <property type="project" value="UniProtKB-KW"/>
</dbReference>
<name>A0A6J8CZR1_MYTCO</name>
<dbReference type="AlphaFoldDB" id="A0A6J8CZR1"/>
<dbReference type="FunFam" id="3.30.160.60:FF:000256">
    <property type="entry name" value="PLAG1 like zinc finger 2"/>
    <property type="match status" value="1"/>
</dbReference>
<feature type="region of interest" description="Disordered" evidence="8">
    <location>
        <begin position="545"/>
        <end position="632"/>
    </location>
</feature>
<dbReference type="EMBL" id="CACVKT020006376">
    <property type="protein sequence ID" value="CAC5401059.1"/>
    <property type="molecule type" value="Genomic_DNA"/>
</dbReference>
<dbReference type="InterPro" id="IPR036236">
    <property type="entry name" value="Znf_C2H2_sf"/>
</dbReference>
<feature type="compositionally biased region" description="Acidic residues" evidence="8">
    <location>
        <begin position="620"/>
        <end position="631"/>
    </location>
</feature>
<dbReference type="GO" id="GO:0000981">
    <property type="term" value="F:DNA-binding transcription factor activity, RNA polymerase II-specific"/>
    <property type="evidence" value="ECO:0007669"/>
    <property type="project" value="TreeGrafter"/>
</dbReference>
<dbReference type="Gene3D" id="3.30.160.60">
    <property type="entry name" value="Classic Zinc Finger"/>
    <property type="match status" value="5"/>
</dbReference>
<keyword evidence="2" id="KW-0479">Metal-binding</keyword>
<feature type="domain" description="C2H2-type" evidence="9">
    <location>
        <begin position="873"/>
        <end position="901"/>
    </location>
</feature>
<dbReference type="Pfam" id="PF00096">
    <property type="entry name" value="zf-C2H2"/>
    <property type="match status" value="3"/>
</dbReference>
<dbReference type="InterPro" id="IPR046341">
    <property type="entry name" value="SET_dom_sf"/>
</dbReference>
<dbReference type="PANTHER" id="PTHR24388">
    <property type="entry name" value="ZINC FINGER PROTEIN"/>
    <property type="match status" value="1"/>
</dbReference>
<evidence type="ECO:0000259" key="10">
    <source>
        <dbReference type="PROSITE" id="PS50280"/>
    </source>
</evidence>
<evidence type="ECO:0000256" key="4">
    <source>
        <dbReference type="ARBA" id="ARBA00022771"/>
    </source>
</evidence>
<feature type="domain" description="C2H2-type" evidence="9">
    <location>
        <begin position="809"/>
        <end position="836"/>
    </location>
</feature>
<evidence type="ECO:0000256" key="7">
    <source>
        <dbReference type="PROSITE-ProRule" id="PRU00042"/>
    </source>
</evidence>
<sequence>MSSHKQDELWCHDCGKSVPGICKKHGGFTQVFDNAIPSRARLTCPAGLVIKQVKTDDGKTSYGIFAKRIIQCRSQFGPLYGQVKSTEKYTPKKDTTDVSRDEKSPISKETTEERTPSVQLIEPEITNQISQNIPQNSQQQEADIQRQLSIETQQQQQHINSSEMIPHNDEGHLLLQNIDGFDTANMQQQLVSQQYTQQNNNTFTLQHPNIDKAAQIMNIQNCLHAGPYGDAGLQHLSGGYTPQQALDIVTTLSGDTAVSQFEQPQLSQDLTLQASIEAGITPADSYVSEGLTETQLLEHQIAVATQELQNMTSDQQPLPPSSISLSSLENTTLPSTELMQHNTTESLQQNAALASTEPLPTELTRESEQRPQNTTDKPHATEVTEQTGGKEKETEEKELDYTYEIKIFKDDDYVDNIDISFELQIFKDDDYVDNIDISDEDKCNWMMFVRPARNTAEQNVVVYQQDQHIFFVSIKPIPSNTEIKVWYSAEYAEMMDKPLLPDPEPIITETPDQEATGVAAKWVCSVCYDGFSAFADLEAHLCPGLPPDSRRLRGRPRKGRPRKYIKPSKTWRARLEKSRMLKAKVVDPSQTQPLPPRRRGRPPKNKRPALDIPPPLQVEETPDDQVLDGEPEDKAYMEQVMDDEEDEEKTTTEMLDEILGADEDYPEPMPRRRGRKKGRIPRGPRASRREPMQCPHCTETFTKEALFVIHVSDHTGVKPFICEVAECSKGFMSKFKLERHRLIHTCPRHHKCPYCDKSFNRKDHLKNHMITHDPNKKRWVCEECGKEYSYNFSYRTHKAFHDADAGRSTECGICHKQHETREELLYHLKVHSGARSVKNCTEKIHACPECGKKFYTRKDVRRHMITHTKKKDFLCQYCPQRFGRKDHLTRHLRSSHSGDNANKPPRAPRGERKEKLKEYEKVSAAVFQALNIPREDPTVLVTSQPNINSIYHTMQTADGRELAVPIQLYENNAQSVINMSNMQNIHQQQHIPAQMQSMQVTSIGSQMQLTDQRYIDVSGGAIRHQQQGMDPNAQTNEYRQHQVQTHGTMYLANQQQPAQQQIINKDVNLDMIRTNGVIPAEYQVNRDQTNRPTVVQTNDNRQQSQTFSTLLGYMETLRFLENLPTTAQGGVIAQIEGGPPTMVPIQSSAYAGNAPLNMSHQNEMQKRIQIPVSQQIIQQQQQQQQQQHTYQPQT</sequence>
<feature type="domain" description="C2H2-type" evidence="9">
    <location>
        <begin position="720"/>
        <end position="749"/>
    </location>
</feature>
<feature type="compositionally biased region" description="Basic residues" evidence="8">
    <location>
        <begin position="671"/>
        <end position="686"/>
    </location>
</feature>
<dbReference type="PROSITE" id="PS50157">
    <property type="entry name" value="ZINC_FINGER_C2H2_2"/>
    <property type="match status" value="7"/>
</dbReference>
<feature type="region of interest" description="Disordered" evidence="8">
    <location>
        <begin position="87"/>
        <end position="117"/>
    </location>
</feature>
<evidence type="ECO:0000256" key="8">
    <source>
        <dbReference type="SAM" id="MobiDB-lite"/>
    </source>
</evidence>
<feature type="region of interest" description="Disordered" evidence="8">
    <location>
        <begin position="355"/>
        <end position="396"/>
    </location>
</feature>
<evidence type="ECO:0000313" key="12">
    <source>
        <dbReference type="Proteomes" id="UP000507470"/>
    </source>
</evidence>
<evidence type="ECO:0000256" key="5">
    <source>
        <dbReference type="ARBA" id="ARBA00022833"/>
    </source>
</evidence>
<dbReference type="GO" id="GO:0005634">
    <property type="term" value="C:nucleus"/>
    <property type="evidence" value="ECO:0007669"/>
    <property type="project" value="UniProtKB-SubCell"/>
</dbReference>
<evidence type="ECO:0000256" key="1">
    <source>
        <dbReference type="ARBA" id="ARBA00004123"/>
    </source>
</evidence>
<feature type="compositionally biased region" description="Basic and acidic residues" evidence="8">
    <location>
        <begin position="908"/>
        <end position="917"/>
    </location>
</feature>
<dbReference type="InterPro" id="IPR050527">
    <property type="entry name" value="Snail/Krueppel_Znf"/>
</dbReference>
<keyword evidence="6" id="KW-0539">Nucleus</keyword>
<protein>
    <submittedName>
        <fullName evidence="11">Zinc finger protein PLAG1,Zinc finger protein PLAGL1,Zinc finger protein PLAGL2</fullName>
    </submittedName>
</protein>
<feature type="domain" description="SET" evidence="10">
    <location>
        <begin position="46"/>
        <end position="488"/>
    </location>
</feature>
<dbReference type="FunFam" id="3.30.160.60:FF:000100">
    <property type="entry name" value="Zinc finger 45-like"/>
    <property type="match status" value="1"/>
</dbReference>
<comment type="subcellular location">
    <subcellularLocation>
        <location evidence="1">Nucleus</location>
    </subcellularLocation>
</comment>
<evidence type="ECO:0000259" key="9">
    <source>
        <dbReference type="PROSITE" id="PS50157"/>
    </source>
</evidence>
<keyword evidence="12" id="KW-1185">Reference proteome</keyword>
<feature type="compositionally biased region" description="Basic and acidic residues" evidence="8">
    <location>
        <begin position="87"/>
        <end position="115"/>
    </location>
</feature>
<gene>
    <name evidence="11" type="ORF">MCOR_35189</name>
</gene>
<dbReference type="PROSITE" id="PS50280">
    <property type="entry name" value="SET"/>
    <property type="match status" value="1"/>
</dbReference>